<reference evidence="1" key="1">
    <citation type="submission" date="2021-06" db="EMBL/GenBank/DDBJ databases">
        <title>Propagation of a rapidly emergent carbapenem-resistant Acinetobacter baumannii lineage by various extra-hospital transmission networks.</title>
        <authorList>
            <person name="Calix J."/>
        </authorList>
    </citation>
    <scope>NUCLEOTIDE SEQUENCE</scope>
    <source>
        <strain evidence="1">WU_MDCI_Aw63</strain>
    </source>
</reference>
<evidence type="ECO:0000313" key="1">
    <source>
        <dbReference type="EMBL" id="MCU4395656.1"/>
    </source>
</evidence>
<evidence type="ECO:0000313" key="3">
    <source>
        <dbReference type="Proteomes" id="UP001208534"/>
    </source>
</evidence>
<protein>
    <submittedName>
        <fullName evidence="1">Uncharacterized protein</fullName>
    </submittedName>
</protein>
<dbReference type="RefSeq" id="WP_125272174.1">
    <property type="nucleotide sequence ID" value="NZ_CABFLT010000024.1"/>
</dbReference>
<reference evidence="2 4" key="2">
    <citation type="submission" date="2024-03" db="EMBL/GenBank/DDBJ databases">
        <title>Cross-transmission of Acinetobacter junii carrying blaOXA-58 in a neonatal intensive care unit.</title>
        <authorList>
            <person name="Bour M."/>
            <person name="Potron A."/>
            <person name="Lecointe D."/>
        </authorList>
    </citation>
    <scope>NUCLEOTIDE SEQUENCE [LARGE SCALE GENOMIC DNA]</scope>
    <source>
        <strain evidence="2 4">21A3096 case 1</strain>
    </source>
</reference>
<comment type="caution">
    <text evidence="1">The sequence shown here is derived from an EMBL/GenBank/DDBJ whole genome shotgun (WGS) entry which is preliminary data.</text>
</comment>
<keyword evidence="4" id="KW-1185">Reference proteome</keyword>
<accession>A0AAW5R7Y1</accession>
<proteinExistence type="predicted"/>
<dbReference type="AlphaFoldDB" id="A0AAW5R7Y1"/>
<dbReference type="EMBL" id="JBBMLE010000012">
    <property type="protein sequence ID" value="MEK0251844.1"/>
    <property type="molecule type" value="Genomic_DNA"/>
</dbReference>
<evidence type="ECO:0000313" key="4">
    <source>
        <dbReference type="Proteomes" id="UP001498501"/>
    </source>
</evidence>
<dbReference type="Proteomes" id="UP001208534">
    <property type="component" value="Unassembled WGS sequence"/>
</dbReference>
<evidence type="ECO:0000313" key="2">
    <source>
        <dbReference type="EMBL" id="MEK0251844.1"/>
    </source>
</evidence>
<organism evidence="1 3">
    <name type="scientific">Acinetobacter junii</name>
    <dbReference type="NCBI Taxonomy" id="40215"/>
    <lineage>
        <taxon>Bacteria</taxon>
        <taxon>Pseudomonadati</taxon>
        <taxon>Pseudomonadota</taxon>
        <taxon>Gammaproteobacteria</taxon>
        <taxon>Moraxellales</taxon>
        <taxon>Moraxellaceae</taxon>
        <taxon>Acinetobacter</taxon>
    </lineage>
</organism>
<sequence>MAELTIEQKRLAIEKGLSQFLPESVLQRALSYWEREYGHQPSFVLNRFLSEICSNDELRMQRKEMLRQVLYEISILEKQQHLKVKDKKVSTTQPSIQINENNNALFQVFHDFVMAVLKGVVRDDYLEFVEEIQKSMKKHRLLAGYFYLLGAEQESLKQISQQHYADMLTMLYAVYCDFYGPIKADQLYAAIRQEIKENYTEVNLASLL</sequence>
<gene>
    <name evidence="1" type="ORF">KTH64_01430</name>
    <name evidence="2" type="ORF">WM018_04790</name>
</gene>
<dbReference type="EMBL" id="JAHPRE010000004">
    <property type="protein sequence ID" value="MCU4395656.1"/>
    <property type="molecule type" value="Genomic_DNA"/>
</dbReference>
<dbReference type="Proteomes" id="UP001498501">
    <property type="component" value="Unassembled WGS sequence"/>
</dbReference>
<name>A0AAW5R7Y1_ACIJU</name>